<name>F4X7X6_ACREC</name>
<dbReference type="EMBL" id="GL888900">
    <property type="protein sequence ID" value="EGI57462.1"/>
    <property type="molecule type" value="Genomic_DNA"/>
</dbReference>
<reference evidence="1" key="1">
    <citation type="submission" date="2011-02" db="EMBL/GenBank/DDBJ databases">
        <title>The genome of the leaf-cutting ant Acromyrmex echinatior suggests key adaptations to social evolution and fungus farming.</title>
        <authorList>
            <person name="Nygaard S."/>
            <person name="Zhang G."/>
        </authorList>
    </citation>
    <scope>NUCLEOTIDE SEQUENCE</scope>
</reference>
<protein>
    <submittedName>
        <fullName evidence="1">Uncharacterized protein</fullName>
    </submittedName>
</protein>
<dbReference type="InParanoid" id="F4X7X6"/>
<gene>
    <name evidence="1" type="ORF">G5I_14531</name>
</gene>
<organism evidence="2">
    <name type="scientific">Acromyrmex echinatior</name>
    <name type="common">Panamanian leafcutter ant</name>
    <name type="synonym">Acromyrmex octospinosus echinatior</name>
    <dbReference type="NCBI Taxonomy" id="103372"/>
    <lineage>
        <taxon>Eukaryota</taxon>
        <taxon>Metazoa</taxon>
        <taxon>Ecdysozoa</taxon>
        <taxon>Arthropoda</taxon>
        <taxon>Hexapoda</taxon>
        <taxon>Insecta</taxon>
        <taxon>Pterygota</taxon>
        <taxon>Neoptera</taxon>
        <taxon>Endopterygota</taxon>
        <taxon>Hymenoptera</taxon>
        <taxon>Apocrita</taxon>
        <taxon>Aculeata</taxon>
        <taxon>Formicoidea</taxon>
        <taxon>Formicidae</taxon>
        <taxon>Myrmicinae</taxon>
        <taxon>Acromyrmex</taxon>
    </lineage>
</organism>
<dbReference type="AlphaFoldDB" id="F4X7X6"/>
<keyword evidence="2" id="KW-1185">Reference proteome</keyword>
<evidence type="ECO:0000313" key="2">
    <source>
        <dbReference type="Proteomes" id="UP000007755"/>
    </source>
</evidence>
<accession>F4X7X6</accession>
<sequence length="129" mass="14158">MRRPLLRRDDPHLIACRFTTRYGLPSFPTSSNVVSSSFFPSHFDTAAPFVSPLLDTLITSLSTGYGSIPVEHLVTHVRQDCFHPTKTARRAVKIDDLSPSPPLPLKPRDACACGNGDDAVGLDKGRWPT</sequence>
<evidence type="ECO:0000313" key="1">
    <source>
        <dbReference type="EMBL" id="EGI57462.1"/>
    </source>
</evidence>
<proteinExistence type="predicted"/>
<dbReference type="Proteomes" id="UP000007755">
    <property type="component" value="Unassembled WGS sequence"/>
</dbReference>